<dbReference type="AlphaFoldDB" id="A0A2M8EQG0"/>
<organism evidence="1 2">
    <name type="scientific">Candidatus Uhrbacteria bacterium CG_4_9_14_0_2_um_filter_41_50</name>
    <dbReference type="NCBI Taxonomy" id="1975031"/>
    <lineage>
        <taxon>Bacteria</taxon>
        <taxon>Candidatus Uhriibacteriota</taxon>
    </lineage>
</organism>
<dbReference type="Proteomes" id="UP000230251">
    <property type="component" value="Unassembled WGS sequence"/>
</dbReference>
<protein>
    <submittedName>
        <fullName evidence="1">Uncharacterized protein</fullName>
    </submittedName>
</protein>
<dbReference type="EMBL" id="PFSI01000001">
    <property type="protein sequence ID" value="PJC24974.1"/>
    <property type="molecule type" value="Genomic_DNA"/>
</dbReference>
<evidence type="ECO:0000313" key="1">
    <source>
        <dbReference type="EMBL" id="PJC24974.1"/>
    </source>
</evidence>
<sequence length="87" mass="10072">MKTIANFAEWVLGETGFEHWYQFMQARFECGAFSRKLHDIASQKAGSPVYEWRNVELTGSEWDELAAELKVIFPLPIMPRMRPPNPA</sequence>
<comment type="caution">
    <text evidence="1">The sequence shown here is derived from an EMBL/GenBank/DDBJ whole genome shotgun (WGS) entry which is preliminary data.</text>
</comment>
<accession>A0A2M8EQG0</accession>
<gene>
    <name evidence="1" type="ORF">CO057_00010</name>
</gene>
<evidence type="ECO:0000313" key="2">
    <source>
        <dbReference type="Proteomes" id="UP000230251"/>
    </source>
</evidence>
<proteinExistence type="predicted"/>
<reference evidence="2" key="1">
    <citation type="submission" date="2017-09" db="EMBL/GenBank/DDBJ databases">
        <title>Depth-based differentiation of microbial function through sediment-hosted aquifers and enrichment of novel symbionts in the deep terrestrial subsurface.</title>
        <authorList>
            <person name="Probst A.J."/>
            <person name="Ladd B."/>
            <person name="Jarett J.K."/>
            <person name="Geller-Mcgrath D.E."/>
            <person name="Sieber C.M.K."/>
            <person name="Emerson J.B."/>
            <person name="Anantharaman K."/>
            <person name="Thomas B.C."/>
            <person name="Malmstrom R."/>
            <person name="Stieglmeier M."/>
            <person name="Klingl A."/>
            <person name="Woyke T."/>
            <person name="Ryan C.M."/>
            <person name="Banfield J.F."/>
        </authorList>
    </citation>
    <scope>NUCLEOTIDE SEQUENCE [LARGE SCALE GENOMIC DNA]</scope>
</reference>
<name>A0A2M8EQG0_9BACT</name>